<dbReference type="Gene3D" id="3.40.50.450">
    <property type="match status" value="1"/>
</dbReference>
<dbReference type="Proteomes" id="UP000053433">
    <property type="component" value="Unassembled WGS sequence"/>
</dbReference>
<proteinExistence type="inferred from homology"/>
<feature type="domain" description="Smf/DprA SLOG" evidence="2">
    <location>
        <begin position="85"/>
        <end position="291"/>
    </location>
</feature>
<dbReference type="RefSeq" id="WP_058722993.1">
    <property type="nucleotide sequence ID" value="NZ_LMUA01000006.1"/>
</dbReference>
<dbReference type="GO" id="GO:0009294">
    <property type="term" value="P:DNA-mediated transformation"/>
    <property type="evidence" value="ECO:0007669"/>
    <property type="project" value="InterPro"/>
</dbReference>
<evidence type="ECO:0000256" key="1">
    <source>
        <dbReference type="ARBA" id="ARBA00006525"/>
    </source>
</evidence>
<reference evidence="4 5" key="1">
    <citation type="submission" date="2015-10" db="EMBL/GenBank/DDBJ databases">
        <title>A novel member of the family Ruminococcaceae isolated from human faeces.</title>
        <authorList>
            <person name="Shkoporov A.N."/>
            <person name="Chaplin A.V."/>
            <person name="Motuzova O.V."/>
            <person name="Kafarskaia L.I."/>
            <person name="Efimov B.A."/>
        </authorList>
    </citation>
    <scope>NUCLEOTIDE SEQUENCE [LARGE SCALE GENOMIC DNA]</scope>
    <source>
        <strain evidence="4 5">668</strain>
    </source>
</reference>
<dbReference type="SUPFAM" id="SSF102405">
    <property type="entry name" value="MCP/YpsA-like"/>
    <property type="match status" value="1"/>
</dbReference>
<dbReference type="InterPro" id="IPR003488">
    <property type="entry name" value="DprA"/>
</dbReference>
<gene>
    <name evidence="4" type="ORF">ASJ35_06275</name>
</gene>
<evidence type="ECO:0000313" key="5">
    <source>
        <dbReference type="Proteomes" id="UP000053433"/>
    </source>
</evidence>
<accession>A0A0W7TSU7</accession>
<dbReference type="Gene3D" id="1.10.10.10">
    <property type="entry name" value="Winged helix-like DNA-binding domain superfamily/Winged helix DNA-binding domain"/>
    <property type="match status" value="1"/>
</dbReference>
<comment type="similarity">
    <text evidence="1">Belongs to the DprA/Smf family.</text>
</comment>
<dbReference type="PANTHER" id="PTHR43022">
    <property type="entry name" value="PROTEIN SMF"/>
    <property type="match status" value="1"/>
</dbReference>
<dbReference type="NCBIfam" id="TIGR00732">
    <property type="entry name" value="dprA"/>
    <property type="match status" value="1"/>
</dbReference>
<dbReference type="InterPro" id="IPR041614">
    <property type="entry name" value="DprA_WH"/>
</dbReference>
<dbReference type="EMBL" id="LMUA01000006">
    <property type="protein sequence ID" value="KUE76880.1"/>
    <property type="molecule type" value="Genomic_DNA"/>
</dbReference>
<evidence type="ECO:0000259" key="3">
    <source>
        <dbReference type="Pfam" id="PF17782"/>
    </source>
</evidence>
<evidence type="ECO:0000259" key="2">
    <source>
        <dbReference type="Pfam" id="PF02481"/>
    </source>
</evidence>
<dbReference type="InterPro" id="IPR036388">
    <property type="entry name" value="WH-like_DNA-bd_sf"/>
</dbReference>
<evidence type="ECO:0000313" key="4">
    <source>
        <dbReference type="EMBL" id="KUE76880.1"/>
    </source>
</evidence>
<feature type="domain" description="DprA winged helix" evidence="3">
    <location>
        <begin position="304"/>
        <end position="363"/>
    </location>
</feature>
<dbReference type="Pfam" id="PF17782">
    <property type="entry name" value="WHD_DprA"/>
    <property type="match status" value="1"/>
</dbReference>
<name>A0A0W7TSU7_9FIRM</name>
<protein>
    <submittedName>
        <fullName evidence="4">Uncharacterized protein</fullName>
    </submittedName>
</protein>
<sequence>MGGARAQALEEKTAWLWMAAALGPGAPNSGMALSMFPDARALAQACWKEDLSMVFTPAQLAALRAARPEDYTARLDDCARHGVNVLTWADEDYPDLLRAVSAPPPVLYYRGDAGIPNRCFTFAIVGTRRPSAYGVEATASIAGELARAGVALVSGLATGLDSESHKAAVQAGAPTVACIAFGHDQCYPAANRTLKGVIERQGLVLSEYPPGTPPQRGYFLQRNRLIAGLSRGLCVAEARRRSGTMNTVAAALAAGRDVFSVPGSIFSPLCEGTNQLLREGAVPAVSGADILLWYGLAQPEQPEKAKPDGAPLSLDAQRMRDAMSAAVPLPLDALCAKTDLPPPKAMAALTELELAGFSRQLAGRQFQLK</sequence>
<dbReference type="PANTHER" id="PTHR43022:SF1">
    <property type="entry name" value="PROTEIN SMF"/>
    <property type="match status" value="1"/>
</dbReference>
<dbReference type="AlphaFoldDB" id="A0A0W7TSU7"/>
<dbReference type="InterPro" id="IPR057666">
    <property type="entry name" value="DrpA_SLOG"/>
</dbReference>
<organism evidence="4 5">
    <name type="scientific">Ruthenibacterium lactatiformans</name>
    <dbReference type="NCBI Taxonomy" id="1550024"/>
    <lineage>
        <taxon>Bacteria</taxon>
        <taxon>Bacillati</taxon>
        <taxon>Bacillota</taxon>
        <taxon>Clostridia</taxon>
        <taxon>Eubacteriales</taxon>
        <taxon>Oscillospiraceae</taxon>
        <taxon>Ruthenibacterium</taxon>
    </lineage>
</organism>
<dbReference type="Pfam" id="PF02481">
    <property type="entry name" value="DNA_processg_A"/>
    <property type="match status" value="1"/>
</dbReference>
<comment type="caution">
    <text evidence="4">The sequence shown here is derived from an EMBL/GenBank/DDBJ whole genome shotgun (WGS) entry which is preliminary data.</text>
</comment>